<proteinExistence type="predicted"/>
<sequence>MVKDSLKVPAFFLFVVLFLFVYFGFNTVLLSGDENYASDTASKPSTTSKVNPVEGCFTYWTSESSRPGEPTRAYNGRRLNGERQYLVDHPTEGKIWVSHIRIEHDDCIWDLN</sequence>
<dbReference type="EMBL" id="JABCLB010001107">
    <property type="protein sequence ID" value="NMU83334.1"/>
    <property type="molecule type" value="Genomic_DNA"/>
</dbReference>
<organism evidence="1 2">
    <name type="scientific">Vibrio parahaemolyticus</name>
    <dbReference type="NCBI Taxonomy" id="670"/>
    <lineage>
        <taxon>Bacteria</taxon>
        <taxon>Pseudomonadati</taxon>
        <taxon>Pseudomonadota</taxon>
        <taxon>Gammaproteobacteria</taxon>
        <taxon>Vibrionales</taxon>
        <taxon>Vibrionaceae</taxon>
        <taxon>Vibrio</taxon>
    </lineage>
</organism>
<dbReference type="AlphaFoldDB" id="A0A7Y0XCH9"/>
<evidence type="ECO:0000313" key="2">
    <source>
        <dbReference type="Proteomes" id="UP000518904"/>
    </source>
</evidence>
<dbReference type="RefSeq" id="WP_025587366.1">
    <property type="nucleotide sequence ID" value="NZ_CP041201.1"/>
</dbReference>
<comment type="caution">
    <text evidence="1">The sequence shown here is derived from an EMBL/GenBank/DDBJ whole genome shotgun (WGS) entry which is preliminary data.</text>
</comment>
<protein>
    <submittedName>
        <fullName evidence="1">Uncharacterized protein</fullName>
    </submittedName>
</protein>
<gene>
    <name evidence="1" type="ORF">HKB16_10570</name>
</gene>
<name>A0A7Y0XCH9_VIBPH</name>
<accession>A0A7Y0XCH9</accession>
<evidence type="ECO:0000313" key="1">
    <source>
        <dbReference type="EMBL" id="NMU83334.1"/>
    </source>
</evidence>
<dbReference type="Proteomes" id="UP000518904">
    <property type="component" value="Unassembled WGS sequence"/>
</dbReference>
<reference evidence="1 2" key="1">
    <citation type="submission" date="2020-04" db="EMBL/GenBank/DDBJ databases">
        <title>Whole-genome sequencing of Vibrio spp. from China reveals different genetic environments of blaCTX-M-14 among diverse lineages.</title>
        <authorList>
            <person name="Zheng Z."/>
            <person name="Ye L."/>
            <person name="Chen S."/>
        </authorList>
    </citation>
    <scope>NUCLEOTIDE SEQUENCE [LARGE SCALE GENOMIC DNA]</scope>
    <source>
        <strain evidence="1 2">Vb0551</strain>
    </source>
</reference>